<accession>A0A662D517</accession>
<evidence type="ECO:0000313" key="2">
    <source>
        <dbReference type="Proteomes" id="UP000277457"/>
    </source>
</evidence>
<reference evidence="1 2" key="1">
    <citation type="submission" date="2018-06" db="EMBL/GenBank/DDBJ databases">
        <title>Extensive metabolic versatility and redundancy in microbially diverse, dynamic hydrothermal sediments.</title>
        <authorList>
            <person name="Dombrowski N."/>
            <person name="Teske A."/>
            <person name="Baker B.J."/>
        </authorList>
    </citation>
    <scope>NUCLEOTIDE SEQUENCE [LARGE SCALE GENOMIC DNA]</scope>
    <source>
        <strain evidence="1">B7_G13</strain>
    </source>
</reference>
<proteinExistence type="predicted"/>
<sequence length="161" mass="18781">MNQRDGFPSRIGEVLDRVFEKLGVDKKIKEEKALRLWKEVVGERINKHTHPFSVKKGILFVKVDNSGWLAQLTYLKEGIISKINQREGKKVIKDIYFRLGKVRKVKRRKIRDGSAGKEMKLKEDELEKIREDLEGIKDDSLREVIQRVLIKDKSLKKGQKG</sequence>
<gene>
    <name evidence="1" type="ORF">DRZ78_02660</name>
</gene>
<dbReference type="PANTHER" id="PTHR36456">
    <property type="entry name" value="UPF0232 PROTEIN SCO3875"/>
    <property type="match status" value="1"/>
</dbReference>
<comment type="caution">
    <text evidence="1">The sequence shown here is derived from an EMBL/GenBank/DDBJ whole genome shotgun (WGS) entry which is preliminary data.</text>
</comment>
<dbReference type="Pfam" id="PF05258">
    <property type="entry name" value="DciA"/>
    <property type="match status" value="1"/>
</dbReference>
<dbReference type="InterPro" id="IPR007922">
    <property type="entry name" value="DciA-like"/>
</dbReference>
<evidence type="ECO:0000313" key="1">
    <source>
        <dbReference type="EMBL" id="RLE07628.1"/>
    </source>
</evidence>
<organism evidence="1 2">
    <name type="scientific">Aerophobetes bacterium</name>
    <dbReference type="NCBI Taxonomy" id="2030807"/>
    <lineage>
        <taxon>Bacteria</taxon>
        <taxon>Candidatus Aerophobota</taxon>
    </lineage>
</organism>
<dbReference type="AlphaFoldDB" id="A0A662D517"/>
<dbReference type="Proteomes" id="UP000277457">
    <property type="component" value="Unassembled WGS sequence"/>
</dbReference>
<protein>
    <submittedName>
        <fullName evidence="1">DUF721 domain-containing protein</fullName>
    </submittedName>
</protein>
<dbReference type="PANTHER" id="PTHR36456:SF1">
    <property type="entry name" value="UPF0232 PROTEIN SCO3875"/>
    <property type="match status" value="1"/>
</dbReference>
<name>A0A662D517_UNCAE</name>
<dbReference type="EMBL" id="QMPY01000079">
    <property type="protein sequence ID" value="RLE07628.1"/>
    <property type="molecule type" value="Genomic_DNA"/>
</dbReference>